<dbReference type="RefSeq" id="WP_275710432.1">
    <property type="nucleotide sequence ID" value="NZ_JANCMW010000053.1"/>
</dbReference>
<dbReference type="EMBL" id="JANCMW010000053">
    <property type="protein sequence ID" value="MDF0752784.1"/>
    <property type="molecule type" value="Genomic_DNA"/>
</dbReference>
<dbReference type="InterPro" id="IPR029016">
    <property type="entry name" value="GAF-like_dom_sf"/>
</dbReference>
<evidence type="ECO:0000313" key="2">
    <source>
        <dbReference type="EMBL" id="MDF0752784.1"/>
    </source>
</evidence>
<evidence type="ECO:0000313" key="3">
    <source>
        <dbReference type="Proteomes" id="UP001143391"/>
    </source>
</evidence>
<comment type="caution">
    <text evidence="2">The sequence shown here is derived from an EMBL/GenBank/DDBJ whole genome shotgun (WGS) entry which is preliminary data.</text>
</comment>
<feature type="non-terminal residue" evidence="2">
    <location>
        <position position="91"/>
    </location>
</feature>
<keyword evidence="3" id="KW-1185">Reference proteome</keyword>
<dbReference type="Proteomes" id="UP001143391">
    <property type="component" value="Unassembled WGS sequence"/>
</dbReference>
<accession>A0ABT5YGI3</accession>
<organism evidence="2 3">
    <name type="scientific">Marinobacter iranensis</name>
    <dbReference type="NCBI Taxonomy" id="2962607"/>
    <lineage>
        <taxon>Bacteria</taxon>
        <taxon>Pseudomonadati</taxon>
        <taxon>Pseudomonadota</taxon>
        <taxon>Gammaproteobacteria</taxon>
        <taxon>Pseudomonadales</taxon>
        <taxon>Marinobacteraceae</taxon>
        <taxon>Marinobacter</taxon>
    </lineage>
</organism>
<dbReference type="Pfam" id="PF13185">
    <property type="entry name" value="GAF_2"/>
    <property type="match status" value="1"/>
</dbReference>
<reference evidence="2" key="1">
    <citation type="submission" date="2022-07" db="EMBL/GenBank/DDBJ databases">
        <title>Marinobacter iranensis a new bacterium isolate from a hipersaline lake in Iran.</title>
        <authorList>
            <person name="Mohammad A.M.A."/>
            <person name="Cristina S.-P."/>
            <person name="Antonio V."/>
        </authorList>
    </citation>
    <scope>NUCLEOTIDE SEQUENCE</scope>
    <source>
        <strain evidence="2">71-i</strain>
    </source>
</reference>
<dbReference type="SUPFAM" id="SSF55781">
    <property type="entry name" value="GAF domain-like"/>
    <property type="match status" value="1"/>
</dbReference>
<name>A0ABT5YGI3_9GAMM</name>
<sequence>MVDLSVGCQAGETFPIGEGVTGEVVRARSGVIFDEYAAVYRGHIDPTTTRYRSAVIAVPMLHGENVIGVFVVFGAGADTVFTTRDLALLEL</sequence>
<dbReference type="InterPro" id="IPR003018">
    <property type="entry name" value="GAF"/>
</dbReference>
<evidence type="ECO:0000259" key="1">
    <source>
        <dbReference type="Pfam" id="PF13185"/>
    </source>
</evidence>
<feature type="domain" description="GAF" evidence="1">
    <location>
        <begin position="14"/>
        <end position="91"/>
    </location>
</feature>
<proteinExistence type="predicted"/>
<gene>
    <name evidence="2" type="ORF">NLU14_21400</name>
</gene>
<dbReference type="Gene3D" id="3.30.450.40">
    <property type="match status" value="1"/>
</dbReference>
<protein>
    <submittedName>
        <fullName evidence="2">GAF domain-containing protein</fullName>
    </submittedName>
</protein>